<evidence type="ECO:0000313" key="5">
    <source>
        <dbReference type="Proteomes" id="UP000225706"/>
    </source>
</evidence>
<dbReference type="AlphaFoldDB" id="A0A2B4SZB9"/>
<sequence>MKPYVENVEISGAIDVTGGEYNEEQQTWSISVTNLPNDVFEDSDTKEVFEKLFSPYGSESDRSFIYLKTFHRARVTFTEEENAKEAKKDLHGQLFLGYELGIFLVQRQSSLNNNSNLKPPPQTKQFLISPPASPPVGWEQTRESHPVINYDLLAAVATLDTSQPCQLHKSSEDAPSIVVHLCDEGDEEDGVIDEGSKFRPMKVLPREVVQTRRPERKL</sequence>
<reference evidence="5" key="1">
    <citation type="journal article" date="2017" name="bioRxiv">
        <title>Comparative analysis of the genomes of Stylophora pistillata and Acropora digitifera provides evidence for extensive differences between species of corals.</title>
        <authorList>
            <person name="Voolstra C.R."/>
            <person name="Li Y."/>
            <person name="Liew Y.J."/>
            <person name="Baumgarten S."/>
            <person name="Zoccola D."/>
            <person name="Flot J.-F."/>
            <person name="Tambutte S."/>
            <person name="Allemand D."/>
            <person name="Aranda M."/>
        </authorList>
    </citation>
    <scope>NUCLEOTIDE SEQUENCE [LARGE SCALE GENOMIC DNA]</scope>
</reference>
<dbReference type="Proteomes" id="UP000225706">
    <property type="component" value="Unassembled WGS sequence"/>
</dbReference>
<dbReference type="InterPro" id="IPR006931">
    <property type="entry name" value="Calcipressin"/>
</dbReference>
<comment type="similarity">
    <text evidence="1">Belongs to the RCAN family.</text>
</comment>
<comment type="caution">
    <text evidence="4">The sequence shown here is derived from an EMBL/GenBank/DDBJ whole genome shotgun (WGS) entry which is preliminary data.</text>
</comment>
<feature type="domain" description="RRM" evidence="3">
    <location>
        <begin position="28"/>
        <end position="107"/>
    </location>
</feature>
<evidence type="ECO:0000313" key="4">
    <source>
        <dbReference type="EMBL" id="PFX33725.1"/>
    </source>
</evidence>
<evidence type="ECO:0000256" key="2">
    <source>
        <dbReference type="PROSITE-ProRule" id="PRU00176"/>
    </source>
</evidence>
<proteinExistence type="inferred from homology"/>
<dbReference type="PANTHER" id="PTHR10300">
    <property type="entry name" value="CALCIPRESSIN"/>
    <property type="match status" value="1"/>
</dbReference>
<dbReference type="PROSITE" id="PS50102">
    <property type="entry name" value="RRM"/>
    <property type="match status" value="1"/>
</dbReference>
<dbReference type="OrthoDB" id="17212at2759"/>
<dbReference type="GO" id="GO:0019722">
    <property type="term" value="P:calcium-mediated signaling"/>
    <property type="evidence" value="ECO:0007669"/>
    <property type="project" value="InterPro"/>
</dbReference>
<dbReference type="GO" id="GO:0008597">
    <property type="term" value="F:calcium-dependent protein serine/threonine phosphatase regulator activity"/>
    <property type="evidence" value="ECO:0007669"/>
    <property type="project" value="TreeGrafter"/>
</dbReference>
<keyword evidence="5" id="KW-1185">Reference proteome</keyword>
<dbReference type="GO" id="GO:0003723">
    <property type="term" value="F:RNA binding"/>
    <property type="evidence" value="ECO:0007669"/>
    <property type="project" value="UniProtKB-UniRule"/>
</dbReference>
<dbReference type="PANTHER" id="PTHR10300:SF14">
    <property type="entry name" value="PROTEIN SARAH"/>
    <property type="match status" value="1"/>
</dbReference>
<organism evidence="4 5">
    <name type="scientific">Stylophora pistillata</name>
    <name type="common">Smooth cauliflower coral</name>
    <dbReference type="NCBI Taxonomy" id="50429"/>
    <lineage>
        <taxon>Eukaryota</taxon>
        <taxon>Metazoa</taxon>
        <taxon>Cnidaria</taxon>
        <taxon>Anthozoa</taxon>
        <taxon>Hexacorallia</taxon>
        <taxon>Scleractinia</taxon>
        <taxon>Astrocoeniina</taxon>
        <taxon>Pocilloporidae</taxon>
        <taxon>Stylophora</taxon>
    </lineage>
</organism>
<keyword evidence="2" id="KW-0694">RNA-binding</keyword>
<dbReference type="Pfam" id="PF04847">
    <property type="entry name" value="Calcipressin"/>
    <property type="match status" value="1"/>
</dbReference>
<dbReference type="Gene3D" id="3.30.70.330">
    <property type="match status" value="1"/>
</dbReference>
<gene>
    <name evidence="4" type="primary">Rcan1</name>
    <name evidence="4" type="ORF">AWC38_SpisGene1356</name>
</gene>
<dbReference type="InterPro" id="IPR012677">
    <property type="entry name" value="Nucleotide-bd_a/b_plait_sf"/>
</dbReference>
<dbReference type="InterPro" id="IPR000504">
    <property type="entry name" value="RRM_dom"/>
</dbReference>
<dbReference type="EMBL" id="LSMT01000009">
    <property type="protein sequence ID" value="PFX33725.1"/>
    <property type="molecule type" value="Genomic_DNA"/>
</dbReference>
<accession>A0A2B4SZB9</accession>
<dbReference type="GO" id="GO:0005737">
    <property type="term" value="C:cytoplasm"/>
    <property type="evidence" value="ECO:0007669"/>
    <property type="project" value="TreeGrafter"/>
</dbReference>
<dbReference type="CDD" id="cd12434">
    <property type="entry name" value="RRM_RCAN_like"/>
    <property type="match status" value="1"/>
</dbReference>
<dbReference type="STRING" id="50429.A0A2B4SZB9"/>
<evidence type="ECO:0000259" key="3">
    <source>
        <dbReference type="PROSITE" id="PS50102"/>
    </source>
</evidence>
<evidence type="ECO:0000256" key="1">
    <source>
        <dbReference type="ARBA" id="ARBA00008209"/>
    </source>
</evidence>
<dbReference type="InterPro" id="IPR035979">
    <property type="entry name" value="RBD_domain_sf"/>
</dbReference>
<protein>
    <submittedName>
        <fullName evidence="4">Calcipressin-1</fullName>
    </submittedName>
</protein>
<dbReference type="GO" id="GO:0005634">
    <property type="term" value="C:nucleus"/>
    <property type="evidence" value="ECO:0007669"/>
    <property type="project" value="TreeGrafter"/>
</dbReference>
<name>A0A2B4SZB9_STYPI</name>
<dbReference type="SUPFAM" id="SSF54928">
    <property type="entry name" value="RNA-binding domain, RBD"/>
    <property type="match status" value="1"/>
</dbReference>